<evidence type="ECO:0000256" key="1">
    <source>
        <dbReference type="SAM" id="Phobius"/>
    </source>
</evidence>
<feature type="transmembrane region" description="Helical" evidence="1">
    <location>
        <begin position="42"/>
        <end position="61"/>
    </location>
</feature>
<evidence type="ECO:0000313" key="2">
    <source>
        <dbReference type="EMBL" id="AHZ73530.1"/>
    </source>
</evidence>
<keyword evidence="1" id="KW-1133">Transmembrane helix</keyword>
<keyword evidence="1" id="KW-0812">Transmembrane</keyword>
<proteinExistence type="predicted"/>
<feature type="transmembrane region" description="Helical" evidence="1">
    <location>
        <begin position="12"/>
        <end position="30"/>
    </location>
</feature>
<geneLocation type="plasmid" evidence="3"/>
<organism evidence="2 3">
    <name type="scientific">Pseudomonas mandelii JR-1</name>
    <dbReference type="NCBI Taxonomy" id="1147786"/>
    <lineage>
        <taxon>Bacteria</taxon>
        <taxon>Pseudomonadati</taxon>
        <taxon>Pseudomonadota</taxon>
        <taxon>Gammaproteobacteria</taxon>
        <taxon>Pseudomonadales</taxon>
        <taxon>Pseudomonadaceae</taxon>
        <taxon>Pseudomonas</taxon>
    </lineage>
</organism>
<sequence length="76" mass="8187">MTMPILEQLLGILASAGLFVFVVTFPGILGKRTEVLFKNPEPVAVIGISIFALCCSSIWLLNSTPLGALVMKAYFN</sequence>
<dbReference type="HOGENOM" id="CLU_2651710_0_0_6"/>
<accession>A0A024ELR1</accession>
<dbReference type="AlphaFoldDB" id="A0A024ELR1"/>
<gene>
    <name evidence="2" type="ORF">OU5_P0278</name>
</gene>
<keyword evidence="1" id="KW-0472">Membrane</keyword>
<dbReference type="RefSeq" id="WP_010466197.1">
    <property type="nucleotide sequence ID" value="NZ_CP005961.1"/>
</dbReference>
<evidence type="ECO:0000313" key="3">
    <source>
        <dbReference type="Proteomes" id="UP000026913"/>
    </source>
</evidence>
<dbReference type="KEGG" id="pman:OU5_P0278"/>
<protein>
    <submittedName>
        <fullName evidence="2">Uncharacterized protein</fullName>
    </submittedName>
</protein>
<reference evidence="2 3" key="1">
    <citation type="journal article" date="2012" name="J. Bacteriol.">
        <title>Genome sequence of cold-adapted Pseudomonas mandelii strain JR-1.</title>
        <authorList>
            <person name="Jang S.H."/>
            <person name="Kim J."/>
            <person name="Kim J."/>
            <person name="Hong S."/>
            <person name="Lee C."/>
        </authorList>
    </citation>
    <scope>NUCLEOTIDE SEQUENCE [LARGE SCALE GENOMIC DNA]</scope>
    <source>
        <strain evidence="2 3">JR-1</strain>
        <plasmid evidence="3">Plasmid</plasmid>
    </source>
</reference>
<keyword evidence="2" id="KW-0614">Plasmid</keyword>
<name>A0A024ELR1_9PSED</name>
<dbReference type="Proteomes" id="UP000026913">
    <property type="component" value="Plasmid unnamed"/>
</dbReference>
<dbReference type="EMBL" id="CP005961">
    <property type="protein sequence ID" value="AHZ73530.1"/>
    <property type="molecule type" value="Genomic_DNA"/>
</dbReference>